<dbReference type="PANTHER" id="PTHR43790:SF3">
    <property type="entry name" value="D-ALLOSE IMPORT ATP-BINDING PROTEIN ALSA-RELATED"/>
    <property type="match status" value="1"/>
</dbReference>
<evidence type="ECO:0000313" key="12">
    <source>
        <dbReference type="Proteomes" id="UP000179145"/>
    </source>
</evidence>
<evidence type="ECO:0000256" key="2">
    <source>
        <dbReference type="ARBA" id="ARBA00022448"/>
    </source>
</evidence>
<dbReference type="InterPro" id="IPR003439">
    <property type="entry name" value="ABC_transporter-like_ATP-bd"/>
</dbReference>
<evidence type="ECO:0000256" key="6">
    <source>
        <dbReference type="ARBA" id="ARBA00022741"/>
    </source>
</evidence>
<dbReference type="KEGG" id="kba:A0U89_01045"/>
<dbReference type="AlphaFoldDB" id="A0A1D8UWK9"/>
<dbReference type="Pfam" id="PF00005">
    <property type="entry name" value="ABC_tran"/>
    <property type="match status" value="2"/>
</dbReference>
<keyword evidence="7 11" id="KW-0067">ATP-binding</keyword>
<reference evidence="11 12" key="1">
    <citation type="journal article" date="2016" name="Microb. Cell Fact.">
        <title>Dissection of exopolysaccharide biosynthesis in Kozakia baliensis.</title>
        <authorList>
            <person name="Brandt J.U."/>
            <person name="Jakob F."/>
            <person name="Behr J."/>
            <person name="Geissler A.J."/>
            <person name="Vogel R.F."/>
        </authorList>
    </citation>
    <scope>NUCLEOTIDE SEQUENCE [LARGE SCALE GENOMIC DNA]</scope>
    <source>
        <strain evidence="11 12">DSM 14400</strain>
    </source>
</reference>
<dbReference type="eggNOG" id="COG1129">
    <property type="taxonomic scope" value="Bacteria"/>
</dbReference>
<dbReference type="InterPro" id="IPR003593">
    <property type="entry name" value="AAA+_ATPase"/>
</dbReference>
<dbReference type="OrthoDB" id="9805029at2"/>
<dbReference type="GO" id="GO:0016887">
    <property type="term" value="F:ATP hydrolysis activity"/>
    <property type="evidence" value="ECO:0007669"/>
    <property type="project" value="InterPro"/>
</dbReference>
<dbReference type="SUPFAM" id="SSF52540">
    <property type="entry name" value="P-loop containing nucleoside triphosphate hydrolases"/>
    <property type="match status" value="2"/>
</dbReference>
<dbReference type="CDD" id="cd03215">
    <property type="entry name" value="ABC_Carb_Monos_II"/>
    <property type="match status" value="1"/>
</dbReference>
<dbReference type="PANTHER" id="PTHR43790">
    <property type="entry name" value="CARBOHYDRATE TRANSPORT ATP-BINDING PROTEIN MG119-RELATED"/>
    <property type="match status" value="1"/>
</dbReference>
<gene>
    <name evidence="11" type="ORF">A0U89_01045</name>
</gene>
<dbReference type="CDD" id="cd03216">
    <property type="entry name" value="ABC_Carb_Monos_I"/>
    <property type="match status" value="1"/>
</dbReference>
<keyword evidence="9" id="KW-0472">Membrane</keyword>
<dbReference type="Gene3D" id="3.40.50.300">
    <property type="entry name" value="P-loop containing nucleotide triphosphate hydrolases"/>
    <property type="match status" value="2"/>
</dbReference>
<dbReference type="SMART" id="SM00382">
    <property type="entry name" value="AAA"/>
    <property type="match status" value="2"/>
</dbReference>
<dbReference type="InterPro" id="IPR017871">
    <property type="entry name" value="ABC_transporter-like_CS"/>
</dbReference>
<evidence type="ECO:0000256" key="3">
    <source>
        <dbReference type="ARBA" id="ARBA00022475"/>
    </source>
</evidence>
<comment type="subcellular location">
    <subcellularLocation>
        <location evidence="1">Cell membrane</location>
        <topology evidence="1">Peripheral membrane protein</topology>
    </subcellularLocation>
</comment>
<evidence type="ECO:0000313" key="11">
    <source>
        <dbReference type="EMBL" id="AOX18022.1"/>
    </source>
</evidence>
<protein>
    <submittedName>
        <fullName evidence="11">D-ribose transporter ATP-binding protein</fullName>
    </submittedName>
</protein>
<keyword evidence="4" id="KW-0762">Sugar transport</keyword>
<keyword evidence="8" id="KW-1278">Translocase</keyword>
<dbReference type="PROSITE" id="PS50893">
    <property type="entry name" value="ABC_TRANSPORTER_2"/>
    <property type="match status" value="2"/>
</dbReference>
<evidence type="ECO:0000256" key="8">
    <source>
        <dbReference type="ARBA" id="ARBA00022967"/>
    </source>
</evidence>
<dbReference type="FunFam" id="3.40.50.300:FF:000127">
    <property type="entry name" value="Ribose import ATP-binding protein RbsA"/>
    <property type="match status" value="1"/>
</dbReference>
<dbReference type="GO" id="GO:0005524">
    <property type="term" value="F:ATP binding"/>
    <property type="evidence" value="ECO:0007669"/>
    <property type="project" value="UniProtKB-KW"/>
</dbReference>
<accession>A0A1D8UWK9</accession>
<evidence type="ECO:0000256" key="4">
    <source>
        <dbReference type="ARBA" id="ARBA00022597"/>
    </source>
</evidence>
<keyword evidence="5" id="KW-0677">Repeat</keyword>
<name>A0A1D8UWK9_9PROT</name>
<keyword evidence="6" id="KW-0547">Nucleotide-binding</keyword>
<feature type="domain" description="ABC transporter" evidence="10">
    <location>
        <begin position="15"/>
        <end position="252"/>
    </location>
</feature>
<dbReference type="STRING" id="153496.A0U89_01045"/>
<dbReference type="GO" id="GO:0005886">
    <property type="term" value="C:plasma membrane"/>
    <property type="evidence" value="ECO:0007669"/>
    <property type="project" value="UniProtKB-SubCell"/>
</dbReference>
<organism evidence="11 12">
    <name type="scientific">Kozakia baliensis</name>
    <dbReference type="NCBI Taxonomy" id="153496"/>
    <lineage>
        <taxon>Bacteria</taxon>
        <taxon>Pseudomonadati</taxon>
        <taxon>Pseudomonadota</taxon>
        <taxon>Alphaproteobacteria</taxon>
        <taxon>Acetobacterales</taxon>
        <taxon>Acetobacteraceae</taxon>
        <taxon>Kozakia</taxon>
    </lineage>
</organism>
<sequence>MTQARLLQKPGLPLLQLEGITKQFPGVLALDHVDLDFRCGEMHALAGENGAGKSTIIRILAGIYAPDSGRMLFNGAPYEPQTPRDAIDVGIRVVHQEFNLLPALSIGENILFEYLPRHRLGMVNRRRLREEAAALMARVGLQYLSPDTPVERLGVAEMQLVEIARALSTKGRILILDEPTATLTPREADVLFEQIDVLKALGMTIIFVSHHLDEIFAHCDRVSVLRNGRHVITENTADTDAATLVRHMIGRQLAAQEPVAPMQPGREALRVEHLRPRGSANPEGVGFTLHYGEILGLGGLVGAGRTEILRAIFGADPIEGGEIFLDGKKIAIRSPRDAVKNGICLLTENRKEEGLVLPMAARVNVTLARLNNVARGGILHREAERQASVDMAKSLAIRLSGPEQPVVQLSGGNQQKVVLAKWLFGGQARILMLDEPTRGIDVGAKAEIYALLGELARQGCAILVVSSEIPELMRLCDRIKVLSRGVIAGTLEREEFNEEAILSLAYSQFMTHAETSP</sequence>
<keyword evidence="3" id="KW-1003">Cell membrane</keyword>
<dbReference type="EMBL" id="CP014674">
    <property type="protein sequence ID" value="AOX18022.1"/>
    <property type="molecule type" value="Genomic_DNA"/>
</dbReference>
<dbReference type="PROSITE" id="PS00211">
    <property type="entry name" value="ABC_TRANSPORTER_1"/>
    <property type="match status" value="1"/>
</dbReference>
<evidence type="ECO:0000256" key="1">
    <source>
        <dbReference type="ARBA" id="ARBA00004202"/>
    </source>
</evidence>
<evidence type="ECO:0000256" key="9">
    <source>
        <dbReference type="ARBA" id="ARBA00023136"/>
    </source>
</evidence>
<dbReference type="InterPro" id="IPR027417">
    <property type="entry name" value="P-loop_NTPase"/>
</dbReference>
<evidence type="ECO:0000259" key="10">
    <source>
        <dbReference type="PROSITE" id="PS50893"/>
    </source>
</evidence>
<evidence type="ECO:0000256" key="5">
    <source>
        <dbReference type="ARBA" id="ARBA00022737"/>
    </source>
</evidence>
<evidence type="ECO:0000256" key="7">
    <source>
        <dbReference type="ARBA" id="ARBA00022840"/>
    </source>
</evidence>
<feature type="domain" description="ABC transporter" evidence="10">
    <location>
        <begin position="269"/>
        <end position="509"/>
    </location>
</feature>
<dbReference type="Proteomes" id="UP000179145">
    <property type="component" value="Chromosome"/>
</dbReference>
<keyword evidence="2" id="KW-0813">Transport</keyword>
<dbReference type="InterPro" id="IPR050107">
    <property type="entry name" value="ABC_carbohydrate_import_ATPase"/>
</dbReference>
<keyword evidence="12" id="KW-1185">Reference proteome</keyword>
<proteinExistence type="predicted"/>